<dbReference type="EMBL" id="MNCJ02000326">
    <property type="protein sequence ID" value="KAF5784289.1"/>
    <property type="molecule type" value="Genomic_DNA"/>
</dbReference>
<protein>
    <submittedName>
        <fullName evidence="1">Uncharacterized protein</fullName>
    </submittedName>
</protein>
<comment type="caution">
    <text evidence="1">The sequence shown here is derived from an EMBL/GenBank/DDBJ whole genome shotgun (WGS) entry which is preliminary data.</text>
</comment>
<evidence type="ECO:0000313" key="1">
    <source>
        <dbReference type="EMBL" id="KAF5784289.1"/>
    </source>
</evidence>
<dbReference type="AlphaFoldDB" id="A0A9K3HTY4"/>
<dbReference type="Gramene" id="mRNA:HanXRQr2_Chr11g0517771">
    <property type="protein sequence ID" value="mRNA:HanXRQr2_Chr11g0517771"/>
    <property type="gene ID" value="HanXRQr2_Chr11g0517771"/>
</dbReference>
<dbReference type="Proteomes" id="UP000215914">
    <property type="component" value="Unassembled WGS sequence"/>
</dbReference>
<reference evidence="1" key="1">
    <citation type="journal article" date="2017" name="Nature">
        <title>The sunflower genome provides insights into oil metabolism, flowering and Asterid evolution.</title>
        <authorList>
            <person name="Badouin H."/>
            <person name="Gouzy J."/>
            <person name="Grassa C.J."/>
            <person name="Murat F."/>
            <person name="Staton S.E."/>
            <person name="Cottret L."/>
            <person name="Lelandais-Briere C."/>
            <person name="Owens G.L."/>
            <person name="Carrere S."/>
            <person name="Mayjonade B."/>
            <person name="Legrand L."/>
            <person name="Gill N."/>
            <person name="Kane N.C."/>
            <person name="Bowers J.E."/>
            <person name="Hubner S."/>
            <person name="Bellec A."/>
            <person name="Berard A."/>
            <person name="Berges H."/>
            <person name="Blanchet N."/>
            <person name="Boniface M.C."/>
            <person name="Brunel D."/>
            <person name="Catrice O."/>
            <person name="Chaidir N."/>
            <person name="Claudel C."/>
            <person name="Donnadieu C."/>
            <person name="Faraut T."/>
            <person name="Fievet G."/>
            <person name="Helmstetter N."/>
            <person name="King M."/>
            <person name="Knapp S.J."/>
            <person name="Lai Z."/>
            <person name="Le Paslier M.C."/>
            <person name="Lippi Y."/>
            <person name="Lorenzon L."/>
            <person name="Mandel J.R."/>
            <person name="Marage G."/>
            <person name="Marchand G."/>
            <person name="Marquand E."/>
            <person name="Bret-Mestries E."/>
            <person name="Morien E."/>
            <person name="Nambeesan S."/>
            <person name="Nguyen T."/>
            <person name="Pegot-Espagnet P."/>
            <person name="Pouilly N."/>
            <person name="Raftis F."/>
            <person name="Sallet E."/>
            <person name="Schiex T."/>
            <person name="Thomas J."/>
            <person name="Vandecasteele C."/>
            <person name="Vares D."/>
            <person name="Vear F."/>
            <person name="Vautrin S."/>
            <person name="Crespi M."/>
            <person name="Mangin B."/>
            <person name="Burke J.M."/>
            <person name="Salse J."/>
            <person name="Munos S."/>
            <person name="Vincourt P."/>
            <person name="Rieseberg L.H."/>
            <person name="Langlade N.B."/>
        </authorList>
    </citation>
    <scope>NUCLEOTIDE SEQUENCE</scope>
    <source>
        <tissue evidence="1">Leaves</tissue>
    </source>
</reference>
<evidence type="ECO:0000313" key="2">
    <source>
        <dbReference type="Proteomes" id="UP000215914"/>
    </source>
</evidence>
<reference evidence="1" key="2">
    <citation type="submission" date="2020-06" db="EMBL/GenBank/DDBJ databases">
        <title>Helianthus annuus Genome sequencing and assembly Release 2.</title>
        <authorList>
            <person name="Gouzy J."/>
            <person name="Langlade N."/>
            <person name="Munos S."/>
        </authorList>
    </citation>
    <scope>NUCLEOTIDE SEQUENCE</scope>
    <source>
        <tissue evidence="1">Leaves</tissue>
    </source>
</reference>
<keyword evidence="2" id="KW-1185">Reference proteome</keyword>
<name>A0A9K3HTY4_HELAN</name>
<sequence>MGHLQNCIEEFLKNYIASSVEEIPRNMEHHVSRRAFDINSRLFVLFKLFWFETFR</sequence>
<accession>A0A9K3HTY4</accession>
<gene>
    <name evidence="1" type="ORF">HanXRQr2_Chr11g0517771</name>
</gene>
<organism evidence="1 2">
    <name type="scientific">Helianthus annuus</name>
    <name type="common">Common sunflower</name>
    <dbReference type="NCBI Taxonomy" id="4232"/>
    <lineage>
        <taxon>Eukaryota</taxon>
        <taxon>Viridiplantae</taxon>
        <taxon>Streptophyta</taxon>
        <taxon>Embryophyta</taxon>
        <taxon>Tracheophyta</taxon>
        <taxon>Spermatophyta</taxon>
        <taxon>Magnoliopsida</taxon>
        <taxon>eudicotyledons</taxon>
        <taxon>Gunneridae</taxon>
        <taxon>Pentapetalae</taxon>
        <taxon>asterids</taxon>
        <taxon>campanulids</taxon>
        <taxon>Asterales</taxon>
        <taxon>Asteraceae</taxon>
        <taxon>Asteroideae</taxon>
        <taxon>Heliantheae alliance</taxon>
        <taxon>Heliantheae</taxon>
        <taxon>Helianthus</taxon>
    </lineage>
</organism>
<proteinExistence type="predicted"/>